<dbReference type="AlphaFoldDB" id="A0A7M7G1C6"/>
<feature type="transmembrane region" description="Helical" evidence="1">
    <location>
        <begin position="542"/>
        <end position="561"/>
    </location>
</feature>
<feature type="transmembrane region" description="Helical" evidence="1">
    <location>
        <begin position="459"/>
        <end position="482"/>
    </location>
</feature>
<reference evidence="5" key="1">
    <citation type="submission" date="2015-02" db="EMBL/GenBank/DDBJ databases">
        <title>Genome sequencing for Strongylocentrotus purpuratus.</title>
        <authorList>
            <person name="Murali S."/>
            <person name="Liu Y."/>
            <person name="Vee V."/>
            <person name="English A."/>
            <person name="Wang M."/>
            <person name="Skinner E."/>
            <person name="Han Y."/>
            <person name="Muzny D.M."/>
            <person name="Worley K.C."/>
            <person name="Gibbs R.A."/>
        </authorList>
    </citation>
    <scope>NUCLEOTIDE SEQUENCE</scope>
</reference>
<keyword evidence="5" id="KW-1185">Reference proteome</keyword>
<dbReference type="OrthoDB" id="207378at2759"/>
<feature type="transmembrane region" description="Helical" evidence="1">
    <location>
        <begin position="649"/>
        <end position="671"/>
    </location>
</feature>
<reference evidence="4" key="2">
    <citation type="submission" date="2021-01" db="UniProtKB">
        <authorList>
            <consortium name="EnsemblMetazoa"/>
        </authorList>
    </citation>
    <scope>IDENTIFICATION</scope>
</reference>
<feature type="transmembrane region" description="Helical" evidence="1">
    <location>
        <begin position="287"/>
        <end position="306"/>
    </location>
</feature>
<keyword evidence="1" id="KW-0812">Transmembrane</keyword>
<feature type="transmembrane region" description="Helical" evidence="1">
    <location>
        <begin position="370"/>
        <end position="387"/>
    </location>
</feature>
<dbReference type="Pfam" id="PF20146">
    <property type="entry name" value="NRF"/>
    <property type="match status" value="1"/>
</dbReference>
<accession>A0A7M7G1C6</accession>
<dbReference type="OMA" id="PELMYPE"/>
<evidence type="ECO:0000259" key="3">
    <source>
        <dbReference type="SMART" id="SM00703"/>
    </source>
</evidence>
<dbReference type="Pfam" id="PF01757">
    <property type="entry name" value="Acyl_transf_3"/>
    <property type="match status" value="1"/>
</dbReference>
<feature type="chain" id="PRO_5029529581" description="Nose resistant-to-fluoxetine protein N-terminal domain-containing protein" evidence="2">
    <location>
        <begin position="21"/>
        <end position="683"/>
    </location>
</feature>
<dbReference type="KEGG" id="spu:762899"/>
<dbReference type="GO" id="GO:0016747">
    <property type="term" value="F:acyltransferase activity, transferring groups other than amino-acyl groups"/>
    <property type="evidence" value="ECO:0007669"/>
    <property type="project" value="InterPro"/>
</dbReference>
<evidence type="ECO:0000256" key="1">
    <source>
        <dbReference type="SAM" id="Phobius"/>
    </source>
</evidence>
<name>A0A7M7G1C6_STRPU</name>
<dbReference type="PANTHER" id="PTHR11161">
    <property type="entry name" value="O-ACYLTRANSFERASE"/>
    <property type="match status" value="1"/>
</dbReference>
<feature type="domain" description="Nose resistant-to-fluoxetine protein N-terminal" evidence="3">
    <location>
        <begin position="54"/>
        <end position="172"/>
    </location>
</feature>
<sequence>MMAVWITILFLTGMISTSSSWPDFDLPDDLPDRIPDRLPDFTLPPDLFKNISISVACDAALARMFSDKRSYEATLALDACGKPEPGFLVGNLAWLGHWPECKSLEDFHFCTTVLRLNMSTGIIPPLMKWGLCLPSECGETDVANSMTEIINRLEYDELNTLNPEVRKVQCATFPARPYDAGFYCTVILCCVTALLMITGALFEVHLDRQKKKKEDTLEDSEALLLLRHDSKQNGYGASKIPGKQQKEDREGCCARFLLCFSFTRNLKQILKTDTKGGNMLCLNGIRVISMTWVILGHTLMLVYQVFGATWDGIFGLDFLKSFPAQAILNAFPSVDSFFVLSGLLLTYITLGRMSRSDGRIPWAMFYFHRYWRLLPGLGAAMLFALYLRPYMGEGPLWANSAHYTFNCDKYWWTNLLYINNFYPKSVPEGCIYWVWYLANDMQFYIISPIFLVSLFRKPVVGMIIIAGLCIASFATTIGLMVVNDFKVALMGFGMSDHNGKDIISTVYDKPYCRITPYLVGIVLGYAFHSWRGKRIRINKIAVVVGWASALTTGLAVVYGLYGEFNGSPLSTAENAIYMAFSHFAWAIALSWVIFACHYGYGGWINDFLSWKAWIPLCRLTYGAYLFHPLIMHIFVGNTAHAYSLNAVYIAYYFTSGCVFSYLVSLLVSLGFELPLANLEGFIM</sequence>
<proteinExistence type="predicted"/>
<evidence type="ECO:0000313" key="4">
    <source>
        <dbReference type="EnsemblMetazoa" id="XP_001198703"/>
    </source>
</evidence>
<dbReference type="EnsemblMetazoa" id="XM_001198703">
    <property type="protein sequence ID" value="XP_001198703"/>
    <property type="gene ID" value="LOC762899"/>
</dbReference>
<feature type="transmembrane region" description="Helical" evidence="1">
    <location>
        <begin position="433"/>
        <end position="452"/>
    </location>
</feature>
<evidence type="ECO:0000256" key="2">
    <source>
        <dbReference type="SAM" id="SignalP"/>
    </source>
</evidence>
<dbReference type="InterPro" id="IPR052728">
    <property type="entry name" value="O2_lipid_transport_reg"/>
</dbReference>
<dbReference type="InterPro" id="IPR002656">
    <property type="entry name" value="Acyl_transf_3_dom"/>
</dbReference>
<feature type="transmembrane region" description="Helical" evidence="1">
    <location>
        <begin position="621"/>
        <end position="643"/>
    </location>
</feature>
<feature type="transmembrane region" description="Helical" evidence="1">
    <location>
        <begin position="326"/>
        <end position="350"/>
    </location>
</feature>
<dbReference type="GeneID" id="762899"/>
<keyword evidence="2" id="KW-0732">Signal</keyword>
<dbReference type="InParanoid" id="A0A7M7G1C6"/>
<feature type="transmembrane region" description="Helical" evidence="1">
    <location>
        <begin position="576"/>
        <end position="600"/>
    </location>
</feature>
<evidence type="ECO:0000313" key="5">
    <source>
        <dbReference type="Proteomes" id="UP000007110"/>
    </source>
</evidence>
<organism evidence="4 5">
    <name type="scientific">Strongylocentrotus purpuratus</name>
    <name type="common">Purple sea urchin</name>
    <dbReference type="NCBI Taxonomy" id="7668"/>
    <lineage>
        <taxon>Eukaryota</taxon>
        <taxon>Metazoa</taxon>
        <taxon>Echinodermata</taxon>
        <taxon>Eleutherozoa</taxon>
        <taxon>Echinozoa</taxon>
        <taxon>Echinoidea</taxon>
        <taxon>Euechinoidea</taxon>
        <taxon>Echinacea</taxon>
        <taxon>Camarodonta</taxon>
        <taxon>Echinidea</taxon>
        <taxon>Strongylocentrotidae</taxon>
        <taxon>Strongylocentrotus</taxon>
    </lineage>
</organism>
<feature type="transmembrane region" description="Helical" evidence="1">
    <location>
        <begin position="180"/>
        <end position="202"/>
    </location>
</feature>
<dbReference type="Proteomes" id="UP000007110">
    <property type="component" value="Unassembled WGS sequence"/>
</dbReference>
<keyword evidence="1" id="KW-1133">Transmembrane helix</keyword>
<keyword evidence="1" id="KW-0472">Membrane</keyword>
<dbReference type="InterPro" id="IPR006621">
    <property type="entry name" value="Nose-resist-to-fluoxetine_N"/>
</dbReference>
<dbReference type="PANTHER" id="PTHR11161:SF0">
    <property type="entry name" value="O-ACYLTRANSFERASE LIKE PROTEIN"/>
    <property type="match status" value="1"/>
</dbReference>
<dbReference type="RefSeq" id="XP_001198703.3">
    <property type="nucleotide sequence ID" value="XM_001198703.4"/>
</dbReference>
<protein>
    <recommendedName>
        <fullName evidence="3">Nose resistant-to-fluoxetine protein N-terminal domain-containing protein</fullName>
    </recommendedName>
</protein>
<dbReference type="SMART" id="SM00703">
    <property type="entry name" value="NRF"/>
    <property type="match status" value="1"/>
</dbReference>
<feature type="transmembrane region" description="Helical" evidence="1">
    <location>
        <begin position="514"/>
        <end position="530"/>
    </location>
</feature>
<feature type="signal peptide" evidence="2">
    <location>
        <begin position="1"/>
        <end position="20"/>
    </location>
</feature>